<dbReference type="PANTHER" id="PTHR33755">
    <property type="entry name" value="TOXIN PARE1-RELATED"/>
    <property type="match status" value="1"/>
</dbReference>
<comment type="similarity">
    <text evidence="1">Belongs to the RelE toxin family.</text>
</comment>
<keyword evidence="2" id="KW-1277">Toxin-antitoxin system</keyword>
<sequence length="102" mass="11342">MTLPVEFAGAAEADLEAIADYIGRDNPKRAAAFIRELAARCRRIACQPRAFTLREEFGAGIRTVAHGSYLILYAERDGKLVIERIVHGARDLNNILDVRFSP</sequence>
<protein>
    <submittedName>
        <fullName evidence="3">Type II toxin-antitoxin system RelE/ParE family toxin</fullName>
    </submittedName>
</protein>
<dbReference type="PANTHER" id="PTHR33755:SF6">
    <property type="entry name" value="PLASMID STABILIZATION SYSTEM PROTEIN"/>
    <property type="match status" value="1"/>
</dbReference>
<reference evidence="3" key="1">
    <citation type="submission" date="2021-02" db="EMBL/GenBank/DDBJ databases">
        <title>Skermanella TT6 skin isolate.</title>
        <authorList>
            <person name="Lee K."/>
            <person name="Ganzorig M."/>
        </authorList>
    </citation>
    <scope>NUCLEOTIDE SEQUENCE</scope>
    <source>
        <strain evidence="3">TT6</strain>
    </source>
</reference>
<organism evidence="3 4">
    <name type="scientific">Skermanella cutis</name>
    <dbReference type="NCBI Taxonomy" id="2775420"/>
    <lineage>
        <taxon>Bacteria</taxon>
        <taxon>Pseudomonadati</taxon>
        <taxon>Pseudomonadota</taxon>
        <taxon>Alphaproteobacteria</taxon>
        <taxon>Rhodospirillales</taxon>
        <taxon>Azospirillaceae</taxon>
        <taxon>Skermanella</taxon>
    </lineage>
</organism>
<dbReference type="InterPro" id="IPR035093">
    <property type="entry name" value="RelE/ParE_toxin_dom_sf"/>
</dbReference>
<dbReference type="InterPro" id="IPR007712">
    <property type="entry name" value="RelE/ParE_toxin"/>
</dbReference>
<dbReference type="Gene3D" id="3.30.2310.20">
    <property type="entry name" value="RelE-like"/>
    <property type="match status" value="1"/>
</dbReference>
<accession>A0ABX7BJ07</accession>
<keyword evidence="3" id="KW-0614">Plasmid</keyword>
<dbReference type="RefSeq" id="WP_201083500.1">
    <property type="nucleotide sequence ID" value="NZ_CP067422.1"/>
</dbReference>
<keyword evidence="4" id="KW-1185">Reference proteome</keyword>
<evidence type="ECO:0000313" key="3">
    <source>
        <dbReference type="EMBL" id="QQP93726.1"/>
    </source>
</evidence>
<dbReference type="InterPro" id="IPR051803">
    <property type="entry name" value="TA_system_RelE-like_toxin"/>
</dbReference>
<evidence type="ECO:0000256" key="1">
    <source>
        <dbReference type="ARBA" id="ARBA00006226"/>
    </source>
</evidence>
<proteinExistence type="inferred from homology"/>
<geneLocation type="plasmid" evidence="3 4">
    <name>pTT6-2</name>
</geneLocation>
<evidence type="ECO:0000313" key="4">
    <source>
        <dbReference type="Proteomes" id="UP000595197"/>
    </source>
</evidence>
<gene>
    <name evidence="3" type="ORF">IGS68_32455</name>
</gene>
<dbReference type="Pfam" id="PF05016">
    <property type="entry name" value="ParE_toxin"/>
    <property type="match status" value="1"/>
</dbReference>
<dbReference type="Proteomes" id="UP000595197">
    <property type="component" value="Plasmid pTT6-2"/>
</dbReference>
<dbReference type="EMBL" id="CP067422">
    <property type="protein sequence ID" value="QQP93726.1"/>
    <property type="molecule type" value="Genomic_DNA"/>
</dbReference>
<name>A0ABX7BJ07_9PROT</name>
<evidence type="ECO:0000256" key="2">
    <source>
        <dbReference type="ARBA" id="ARBA00022649"/>
    </source>
</evidence>